<dbReference type="GO" id="GO:0007411">
    <property type="term" value="P:axon guidance"/>
    <property type="evidence" value="ECO:0007669"/>
    <property type="project" value="TreeGrafter"/>
</dbReference>
<evidence type="ECO:0000313" key="1">
    <source>
        <dbReference type="Proteomes" id="UP000887578"/>
    </source>
</evidence>
<reference evidence="2" key="1">
    <citation type="submission" date="2022-11" db="UniProtKB">
        <authorList>
            <consortium name="WormBaseParasite"/>
        </authorList>
    </citation>
    <scope>IDENTIFICATION</scope>
</reference>
<dbReference type="GO" id="GO:0005634">
    <property type="term" value="C:nucleus"/>
    <property type="evidence" value="ECO:0007669"/>
    <property type="project" value="TreeGrafter"/>
</dbReference>
<organism evidence="1 2">
    <name type="scientific">Panagrolaimus davidi</name>
    <dbReference type="NCBI Taxonomy" id="227884"/>
    <lineage>
        <taxon>Eukaryota</taxon>
        <taxon>Metazoa</taxon>
        <taxon>Ecdysozoa</taxon>
        <taxon>Nematoda</taxon>
        <taxon>Chromadorea</taxon>
        <taxon>Rhabditida</taxon>
        <taxon>Tylenchina</taxon>
        <taxon>Panagrolaimomorpha</taxon>
        <taxon>Panagrolaimoidea</taxon>
        <taxon>Panagrolaimidae</taxon>
        <taxon>Panagrolaimus</taxon>
    </lineage>
</organism>
<accession>A0A914PQ80</accession>
<name>A0A914PQ80_9BILA</name>
<dbReference type="PANTHER" id="PTHR45943">
    <property type="entry name" value="E3 UBIQUITIN-PROTEIN LIGASE MYCBP2"/>
    <property type="match status" value="1"/>
</dbReference>
<dbReference type="WBParaSite" id="PDA_v2.g16999.t1">
    <property type="protein sequence ID" value="PDA_v2.g16999.t1"/>
    <property type="gene ID" value="PDA_v2.g16999"/>
</dbReference>
<dbReference type="PANTHER" id="PTHR45943:SF1">
    <property type="entry name" value="E3 UBIQUITIN-PROTEIN LIGASE MYCBP2"/>
    <property type="match status" value="1"/>
</dbReference>
<sequence length="482" mass="53311">MSYFLRHFSSAENGGPSTSALTFDEAENSINNTLLNLSTDSSLSLLQRIQEQSLTRECYSELLLKCAKLIFKNAILGNSSLIEKHLKDNPDPSSDNADYVADNLKYLEVIASPSLFGANFLALTTTLKTTSLTPNNSVAQQSNDSQFIVAAATTSFGSFPTTGLHAATAAATAVDTSPCNRNNHLITVGLDSIFSVLTELNKRDPELCAQALQQLLQLLQTIPPEGMIHESKQVITRMHDLLKTLRIEGNSTVSSYANACLVSLAIARGEPEMLFSAVKCLLCDEKENIPFNQLTSEFNPLPKNFQSMAFTVQKLVQNGTLNFDSYSFCNTPITDHSEFISFDLEYSGSFSSTEFSKDSNISKSCLNSDGSYLYILNNYGLFKVGTGLTETQTAKVLAVNEMLKFIDGSSLIICHESLYLRRKHSTRLWVIDKETLREIGEIMLHASLTDGILFSDGKCFYQGTLDEQWNFMVGFWVTVKNF</sequence>
<dbReference type="AlphaFoldDB" id="A0A914PQ80"/>
<dbReference type="GO" id="GO:0008582">
    <property type="term" value="P:regulation of synaptic assembly at neuromuscular junction"/>
    <property type="evidence" value="ECO:0007669"/>
    <property type="project" value="TreeGrafter"/>
</dbReference>
<protein>
    <submittedName>
        <fullName evidence="2">Uncharacterized protein</fullName>
    </submittedName>
</protein>
<proteinExistence type="predicted"/>
<evidence type="ECO:0000313" key="2">
    <source>
        <dbReference type="WBParaSite" id="PDA_v2.g16999.t1"/>
    </source>
</evidence>
<dbReference type="GO" id="GO:0061630">
    <property type="term" value="F:ubiquitin protein ligase activity"/>
    <property type="evidence" value="ECO:0007669"/>
    <property type="project" value="TreeGrafter"/>
</dbReference>
<dbReference type="GO" id="GO:0005886">
    <property type="term" value="C:plasma membrane"/>
    <property type="evidence" value="ECO:0007669"/>
    <property type="project" value="TreeGrafter"/>
</dbReference>
<dbReference type="Proteomes" id="UP000887578">
    <property type="component" value="Unplaced"/>
</dbReference>
<keyword evidence="1" id="KW-1185">Reference proteome</keyword>